<organism evidence="1 2">
    <name type="scientific">Methanocaldococcus lauensis</name>
    <dbReference type="NCBI Taxonomy" id="2546128"/>
    <lineage>
        <taxon>Archaea</taxon>
        <taxon>Methanobacteriati</taxon>
        <taxon>Methanobacteriota</taxon>
        <taxon>Methanomada group</taxon>
        <taxon>Methanococci</taxon>
        <taxon>Methanococcales</taxon>
        <taxon>Methanocaldococcaceae</taxon>
        <taxon>Methanocaldococcus</taxon>
    </lineage>
</organism>
<dbReference type="RefSeq" id="WP_214400235.1">
    <property type="nucleotide sequence ID" value="NZ_LR792632.1"/>
</dbReference>
<name>A0A8D6SWG2_9EURY</name>
<proteinExistence type="predicted"/>
<reference evidence="1 2" key="1">
    <citation type="submission" date="2020-04" db="EMBL/GenBank/DDBJ databases">
        <authorList>
            <consortium name="Genoscope - CEA"/>
            <person name="William W."/>
        </authorList>
    </citation>
    <scope>NUCLEOTIDE SEQUENCE [LARGE SCALE GENOMIC DNA]</scope>
    <source>
        <strain evidence="1 2">SG7</strain>
    </source>
</reference>
<evidence type="ECO:0000313" key="2">
    <source>
        <dbReference type="Proteomes" id="UP000679213"/>
    </source>
</evidence>
<evidence type="ECO:0000313" key="1">
    <source>
        <dbReference type="EMBL" id="CAB3287668.1"/>
    </source>
</evidence>
<accession>A0A8D6SWG2</accession>
<gene>
    <name evidence="1" type="ORF">MLAUSG7_0331</name>
</gene>
<dbReference type="GeneID" id="65883132"/>
<dbReference type="AlphaFoldDB" id="A0A8D6SWG2"/>
<dbReference type="EMBL" id="LR792632">
    <property type="protein sequence ID" value="CAB3287668.1"/>
    <property type="molecule type" value="Genomic_DNA"/>
</dbReference>
<dbReference type="Proteomes" id="UP000679213">
    <property type="component" value="Chromosome I"/>
</dbReference>
<keyword evidence="2" id="KW-1185">Reference proteome</keyword>
<sequence length="309" mass="35771">MKIRNFLLLIFLFFIFQVSYAQNETTNTTTMSESIGTISLSYSIVGEVTNLNPYSVFVAIPDEYIEIEDVETLPIPSSGIIPSTIDCPDTTSFQILKPKYLCIFNKKIGFWLPPYTTAKIKLSVYDYNMTININAPTENNFRVIGPAVVNSYKVISIKDLFPNAKKEHIKLENFKLYVNGYLEIYKDYSNENITSSGDSIILPLPLAFKDYKNINIIDDNGIWINYYDWYHNFINIKNSYINNELNDYNSDFDPTLTDDDLIDSNLNMENKYFPAMAFTVSDSSGKIRFYYIIEWKNNNDMNIELPDFI</sequence>
<dbReference type="KEGG" id="mesg:MLAUSG7_0331"/>
<protein>
    <submittedName>
        <fullName evidence="1">Uncharacterized protein</fullName>
    </submittedName>
</protein>